<evidence type="ECO:0000256" key="7">
    <source>
        <dbReference type="ARBA" id="ARBA00022777"/>
    </source>
</evidence>
<dbReference type="EMBL" id="PTIX01000007">
    <property type="protein sequence ID" value="PPK67405.1"/>
    <property type="molecule type" value="Genomic_DNA"/>
</dbReference>
<keyword evidence="15" id="KW-1185">Reference proteome</keyword>
<evidence type="ECO:0000256" key="1">
    <source>
        <dbReference type="ARBA" id="ARBA00009196"/>
    </source>
</evidence>
<feature type="domain" description="Protein kinase" evidence="13">
    <location>
        <begin position="103"/>
        <end position="330"/>
    </location>
</feature>
<dbReference type="Gene3D" id="1.10.510.10">
    <property type="entry name" value="Transferase(Phosphotransferase) domain 1"/>
    <property type="match status" value="1"/>
</dbReference>
<dbReference type="GO" id="GO:0004674">
    <property type="term" value="F:protein serine/threonine kinase activity"/>
    <property type="evidence" value="ECO:0007669"/>
    <property type="project" value="UniProtKB-KW"/>
</dbReference>
<evidence type="ECO:0000256" key="10">
    <source>
        <dbReference type="ARBA" id="ARBA00047899"/>
    </source>
</evidence>
<dbReference type="RefSeq" id="WP_374065094.1">
    <property type="nucleotide sequence ID" value="NZ_CP154825.1"/>
</dbReference>
<sequence length="330" mass="36471">MREHDLTHASSRARRDTDWDDWDDDAPSATRMRRGRSTEDPQPQRSGRLTEAERLRLSRVRDDAYTAAEELPPGTDRWSTWGDSEQGPHPRPSWLVTDLAAADTELGVLKTGKEADVFLVERAVPDGPRCLLAAKRYRSGEHRLFHRDAGYLEGRRMRRSRETRAIANRTSFGRNLIAEQWAVAEFAALSRLWSVGAPVPYPAQRDGIEVLLEFLGTEDGTAAPRLAQARPAGDELRELWEQLVAALELLAGQGVAHGDLSAYNLLVHDGHLMLIDLPQVVDLIANPAGPEFLARDVANVARWFAAQGLAETVCDPGTVTAHLLEVAGLG</sequence>
<gene>
    <name evidence="14" type="ORF">CLV40_10768</name>
</gene>
<dbReference type="InterPro" id="IPR000719">
    <property type="entry name" value="Prot_kinase_dom"/>
</dbReference>
<dbReference type="SUPFAM" id="SSF56112">
    <property type="entry name" value="Protein kinase-like (PK-like)"/>
    <property type="match status" value="1"/>
</dbReference>
<reference evidence="14 15" key="1">
    <citation type="submission" date="2018-02" db="EMBL/GenBank/DDBJ databases">
        <title>Genomic Encyclopedia of Archaeal and Bacterial Type Strains, Phase II (KMG-II): from individual species to whole genera.</title>
        <authorList>
            <person name="Goeker M."/>
        </authorList>
    </citation>
    <scope>NUCLEOTIDE SEQUENCE [LARGE SCALE GENOMIC DNA]</scope>
    <source>
        <strain evidence="14 15">YU 961-1</strain>
    </source>
</reference>
<protein>
    <recommendedName>
        <fullName evidence="2">non-specific serine/threonine protein kinase</fullName>
        <ecNumber evidence="2">2.7.11.1</ecNumber>
    </recommendedName>
</protein>
<evidence type="ECO:0000313" key="15">
    <source>
        <dbReference type="Proteomes" id="UP000239203"/>
    </source>
</evidence>
<evidence type="ECO:0000313" key="14">
    <source>
        <dbReference type="EMBL" id="PPK67405.1"/>
    </source>
</evidence>
<keyword evidence="9" id="KW-0460">Magnesium</keyword>
<dbReference type="InterPro" id="IPR011009">
    <property type="entry name" value="Kinase-like_dom_sf"/>
</dbReference>
<accession>A0A2S6GQ66</accession>
<feature type="compositionally biased region" description="Basic and acidic residues" evidence="12">
    <location>
        <begin position="1"/>
        <end position="17"/>
    </location>
</feature>
<dbReference type="Gene3D" id="3.30.200.20">
    <property type="entry name" value="Phosphorylase Kinase, domain 1"/>
    <property type="match status" value="1"/>
</dbReference>
<comment type="catalytic activity">
    <reaction evidence="11">
        <text>L-seryl-[protein] + ATP = O-phospho-L-seryl-[protein] + ADP + H(+)</text>
        <dbReference type="Rhea" id="RHEA:17989"/>
        <dbReference type="Rhea" id="RHEA-COMP:9863"/>
        <dbReference type="Rhea" id="RHEA-COMP:11604"/>
        <dbReference type="ChEBI" id="CHEBI:15378"/>
        <dbReference type="ChEBI" id="CHEBI:29999"/>
        <dbReference type="ChEBI" id="CHEBI:30616"/>
        <dbReference type="ChEBI" id="CHEBI:83421"/>
        <dbReference type="ChEBI" id="CHEBI:456216"/>
        <dbReference type="EC" id="2.7.11.1"/>
    </reaction>
</comment>
<comment type="catalytic activity">
    <reaction evidence="10">
        <text>L-threonyl-[protein] + ATP = O-phospho-L-threonyl-[protein] + ADP + H(+)</text>
        <dbReference type="Rhea" id="RHEA:46608"/>
        <dbReference type="Rhea" id="RHEA-COMP:11060"/>
        <dbReference type="Rhea" id="RHEA-COMP:11605"/>
        <dbReference type="ChEBI" id="CHEBI:15378"/>
        <dbReference type="ChEBI" id="CHEBI:30013"/>
        <dbReference type="ChEBI" id="CHEBI:30616"/>
        <dbReference type="ChEBI" id="CHEBI:61977"/>
        <dbReference type="ChEBI" id="CHEBI:456216"/>
        <dbReference type="EC" id="2.7.11.1"/>
    </reaction>
</comment>
<evidence type="ECO:0000256" key="5">
    <source>
        <dbReference type="ARBA" id="ARBA00022723"/>
    </source>
</evidence>
<keyword evidence="8" id="KW-0067">ATP-binding</keyword>
<keyword evidence="6" id="KW-0547">Nucleotide-binding</keyword>
<organism evidence="14 15">
    <name type="scientific">Actinokineospora auranticolor</name>
    <dbReference type="NCBI Taxonomy" id="155976"/>
    <lineage>
        <taxon>Bacteria</taxon>
        <taxon>Bacillati</taxon>
        <taxon>Actinomycetota</taxon>
        <taxon>Actinomycetes</taxon>
        <taxon>Pseudonocardiales</taxon>
        <taxon>Pseudonocardiaceae</taxon>
        <taxon>Actinokineospora</taxon>
    </lineage>
</organism>
<dbReference type="Pfam" id="PF01163">
    <property type="entry name" value="RIO1"/>
    <property type="match status" value="1"/>
</dbReference>
<dbReference type="AlphaFoldDB" id="A0A2S6GQ66"/>
<keyword evidence="7 14" id="KW-0418">Kinase</keyword>
<proteinExistence type="inferred from homology"/>
<evidence type="ECO:0000256" key="4">
    <source>
        <dbReference type="ARBA" id="ARBA00022679"/>
    </source>
</evidence>
<keyword evidence="5" id="KW-0479">Metal-binding</keyword>
<dbReference type="EC" id="2.7.11.1" evidence="2"/>
<feature type="region of interest" description="Disordered" evidence="12">
    <location>
        <begin position="1"/>
        <end position="92"/>
    </location>
</feature>
<evidence type="ECO:0000256" key="8">
    <source>
        <dbReference type="ARBA" id="ARBA00022840"/>
    </source>
</evidence>
<dbReference type="PANTHER" id="PTHR45723">
    <property type="entry name" value="SERINE/THREONINE-PROTEIN KINASE RIO1"/>
    <property type="match status" value="1"/>
</dbReference>
<evidence type="ECO:0000256" key="2">
    <source>
        <dbReference type="ARBA" id="ARBA00012513"/>
    </source>
</evidence>
<evidence type="ECO:0000256" key="11">
    <source>
        <dbReference type="ARBA" id="ARBA00048679"/>
    </source>
</evidence>
<dbReference type="Proteomes" id="UP000239203">
    <property type="component" value="Unassembled WGS sequence"/>
</dbReference>
<comment type="caution">
    <text evidence="14">The sequence shown here is derived from an EMBL/GenBank/DDBJ whole genome shotgun (WGS) entry which is preliminary data.</text>
</comment>
<dbReference type="GO" id="GO:0046872">
    <property type="term" value="F:metal ion binding"/>
    <property type="evidence" value="ECO:0007669"/>
    <property type="project" value="UniProtKB-KW"/>
</dbReference>
<dbReference type="InterPro" id="IPR051272">
    <property type="entry name" value="RIO-type_Ser/Thr_kinase"/>
</dbReference>
<comment type="similarity">
    <text evidence="1">Belongs to the protein kinase superfamily. RIO-type Ser/Thr kinase family.</text>
</comment>
<dbReference type="InterPro" id="IPR018934">
    <property type="entry name" value="RIO_dom"/>
</dbReference>
<keyword evidence="4" id="KW-0808">Transferase</keyword>
<dbReference type="PROSITE" id="PS50011">
    <property type="entry name" value="PROTEIN_KINASE_DOM"/>
    <property type="match status" value="1"/>
</dbReference>
<name>A0A2S6GQ66_9PSEU</name>
<evidence type="ECO:0000256" key="9">
    <source>
        <dbReference type="ARBA" id="ARBA00022842"/>
    </source>
</evidence>
<evidence type="ECO:0000256" key="6">
    <source>
        <dbReference type="ARBA" id="ARBA00022741"/>
    </source>
</evidence>
<evidence type="ECO:0000256" key="3">
    <source>
        <dbReference type="ARBA" id="ARBA00022527"/>
    </source>
</evidence>
<dbReference type="InterPro" id="IPR000687">
    <property type="entry name" value="RIO_kinase"/>
</dbReference>
<feature type="compositionally biased region" description="Basic and acidic residues" evidence="12">
    <location>
        <begin position="48"/>
        <end position="64"/>
    </location>
</feature>
<dbReference type="GO" id="GO:0005524">
    <property type="term" value="F:ATP binding"/>
    <property type="evidence" value="ECO:0007669"/>
    <property type="project" value="UniProtKB-KW"/>
</dbReference>
<evidence type="ECO:0000256" key="12">
    <source>
        <dbReference type="SAM" id="MobiDB-lite"/>
    </source>
</evidence>
<dbReference type="SMART" id="SM00090">
    <property type="entry name" value="RIO"/>
    <property type="match status" value="1"/>
</dbReference>
<evidence type="ECO:0000259" key="13">
    <source>
        <dbReference type="PROSITE" id="PS50011"/>
    </source>
</evidence>
<keyword evidence="3" id="KW-0723">Serine/threonine-protein kinase</keyword>